<accession>A0AAU7PIQ8</accession>
<proteinExistence type="predicted"/>
<dbReference type="EMBL" id="PP595732">
    <property type="protein sequence ID" value="XBS49979.1"/>
    <property type="molecule type" value="Genomic_DNA"/>
</dbReference>
<sequence length="138" mass="15050">MLTLANVWGYNLHTLTSETKQPHERGYTMKNYFNSRALARTAAKANGGKVIDNGTASPAGKRWQVIPGVMVEAIQDTADQRAAMESAPAPVVTLEIKAGYRNRQAARVSYVHDANGKPIPVTHKRSQIAARLAAHMAR</sequence>
<reference evidence="1" key="1">
    <citation type="submission" date="2024-04" db="EMBL/GenBank/DDBJ databases">
        <authorList>
            <person name="Jaglan A.B."/>
            <person name="Vashisth M."/>
            <person name="Anand T."/>
            <person name="Virmani N."/>
            <person name="Bera B."/>
            <person name="Vaid R."/>
        </authorList>
    </citation>
    <scope>NUCLEOTIDE SEQUENCE</scope>
</reference>
<evidence type="ECO:0000313" key="1">
    <source>
        <dbReference type="EMBL" id="XBS49979.1"/>
    </source>
</evidence>
<organism evidence="1">
    <name type="scientific">Salmonella phage SalP219</name>
    <dbReference type="NCBI Taxonomy" id="3158864"/>
    <lineage>
        <taxon>Viruses</taxon>
        <taxon>Duplodnaviria</taxon>
        <taxon>Heunggongvirae</taxon>
        <taxon>Uroviricota</taxon>
        <taxon>Caudoviricetes</taxon>
        <taxon>Vequintavirinae</taxon>
        <taxon>Seunavirus</taxon>
    </lineage>
</organism>
<protein>
    <submittedName>
        <fullName evidence="1">Uncharacterized protein</fullName>
    </submittedName>
</protein>
<name>A0AAU7PIQ8_9CAUD</name>